<dbReference type="AlphaFoldDB" id="A0AAD6DHB4"/>
<dbReference type="EMBL" id="JAQJAC010000006">
    <property type="protein sequence ID" value="KAJ5580997.1"/>
    <property type="molecule type" value="Genomic_DNA"/>
</dbReference>
<evidence type="ECO:0000313" key="1">
    <source>
        <dbReference type="EMBL" id="KAJ5580997.1"/>
    </source>
</evidence>
<organism evidence="1 2">
    <name type="scientific">Penicillium hetheringtonii</name>
    <dbReference type="NCBI Taxonomy" id="911720"/>
    <lineage>
        <taxon>Eukaryota</taxon>
        <taxon>Fungi</taxon>
        <taxon>Dikarya</taxon>
        <taxon>Ascomycota</taxon>
        <taxon>Pezizomycotina</taxon>
        <taxon>Eurotiomycetes</taxon>
        <taxon>Eurotiomycetidae</taxon>
        <taxon>Eurotiales</taxon>
        <taxon>Aspergillaceae</taxon>
        <taxon>Penicillium</taxon>
    </lineage>
</organism>
<comment type="caution">
    <text evidence="1">The sequence shown here is derived from an EMBL/GenBank/DDBJ whole genome shotgun (WGS) entry which is preliminary data.</text>
</comment>
<name>A0AAD6DHB4_9EURO</name>
<accession>A0AAD6DHB4</accession>
<protein>
    <submittedName>
        <fullName evidence="1">Uncharacterized protein</fullName>
    </submittedName>
</protein>
<proteinExistence type="predicted"/>
<evidence type="ECO:0000313" key="2">
    <source>
        <dbReference type="Proteomes" id="UP001216150"/>
    </source>
</evidence>
<dbReference type="Proteomes" id="UP001216150">
    <property type="component" value="Unassembled WGS sequence"/>
</dbReference>
<reference evidence="1 2" key="1">
    <citation type="journal article" date="2023" name="IMA Fungus">
        <title>Comparative genomic study of the Penicillium genus elucidates a diverse pangenome and 15 lateral gene transfer events.</title>
        <authorList>
            <person name="Petersen C."/>
            <person name="Sorensen T."/>
            <person name="Nielsen M.R."/>
            <person name="Sondergaard T.E."/>
            <person name="Sorensen J.L."/>
            <person name="Fitzpatrick D.A."/>
            <person name="Frisvad J.C."/>
            <person name="Nielsen K.L."/>
        </authorList>
    </citation>
    <scope>NUCLEOTIDE SEQUENCE [LARGE SCALE GENOMIC DNA]</scope>
    <source>
        <strain evidence="1 2">IBT 29057</strain>
    </source>
</reference>
<sequence length="102" mass="11519">MIVLGEIEQLGEFRFTPVIWNIFVQAAKGFSWQSARNDPKDQDNYKVVVSSRKSRPVGSWLGISQNVVEDENHLGKAPNQIILATHRTLVIKLGRTHIVAPR</sequence>
<keyword evidence="2" id="KW-1185">Reference proteome</keyword>
<gene>
    <name evidence="1" type="ORF">N7450_007298</name>
</gene>